<evidence type="ECO:0000313" key="1">
    <source>
        <dbReference type="EMBL" id="TDR80723.1"/>
    </source>
</evidence>
<dbReference type="Pfam" id="PF04328">
    <property type="entry name" value="Sel_put"/>
    <property type="match status" value="1"/>
</dbReference>
<organism evidence="1 2">
    <name type="scientific">Paludibacterium purpuratum</name>
    <dbReference type="NCBI Taxonomy" id="1144873"/>
    <lineage>
        <taxon>Bacteria</taxon>
        <taxon>Pseudomonadati</taxon>
        <taxon>Pseudomonadota</taxon>
        <taxon>Betaproteobacteria</taxon>
        <taxon>Neisseriales</taxon>
        <taxon>Chromobacteriaceae</taxon>
        <taxon>Paludibacterium</taxon>
    </lineage>
</organism>
<dbReference type="Proteomes" id="UP000295611">
    <property type="component" value="Unassembled WGS sequence"/>
</dbReference>
<dbReference type="InterPro" id="IPR007423">
    <property type="entry name" value="Sel_put"/>
</dbReference>
<dbReference type="AlphaFoldDB" id="A0A4R7B867"/>
<name>A0A4R7B867_9NEIS</name>
<accession>A0A4R7B867</accession>
<dbReference type="RefSeq" id="WP_133679351.1">
    <property type="nucleotide sequence ID" value="NZ_SNZP01000004.1"/>
</dbReference>
<comment type="caution">
    <text evidence="1">The sequence shown here is derived from an EMBL/GenBank/DDBJ whole genome shotgun (WGS) entry which is preliminary data.</text>
</comment>
<gene>
    <name evidence="1" type="ORF">DFP86_104223</name>
</gene>
<reference evidence="1 2" key="1">
    <citation type="submission" date="2019-03" db="EMBL/GenBank/DDBJ databases">
        <title>Genomic Encyclopedia of Type Strains, Phase III (KMG-III): the genomes of soil and plant-associated and newly described type strains.</title>
        <authorList>
            <person name="Whitman W."/>
        </authorList>
    </citation>
    <scope>NUCLEOTIDE SEQUENCE [LARGE SCALE GENOMIC DNA]</scope>
    <source>
        <strain evidence="1 2">CECT 8976</strain>
    </source>
</reference>
<dbReference type="EMBL" id="SNZP01000004">
    <property type="protein sequence ID" value="TDR80723.1"/>
    <property type="molecule type" value="Genomic_DNA"/>
</dbReference>
<dbReference type="PANTHER" id="PTHR38453:SF1">
    <property type="entry name" value="CYTOPLASMIC PROTEIN"/>
    <property type="match status" value="1"/>
</dbReference>
<dbReference type="PANTHER" id="PTHR38453">
    <property type="entry name" value="CYTOPLASMIC PROTEIN-RELATED"/>
    <property type="match status" value="1"/>
</dbReference>
<keyword evidence="2" id="KW-1185">Reference proteome</keyword>
<evidence type="ECO:0000313" key="2">
    <source>
        <dbReference type="Proteomes" id="UP000295611"/>
    </source>
</evidence>
<dbReference type="OrthoDB" id="9814284at2"/>
<proteinExistence type="predicted"/>
<protein>
    <submittedName>
        <fullName evidence="1">Uncharacterized short protein YbdD (DUF466 family)</fullName>
    </submittedName>
</protein>
<sequence>MAERLALWWRRLVQTARLMVGVPDYDAYLARRRGNTPPLSRAAFVRYCAERRLGGRRPGRCC</sequence>